<dbReference type="EC" id="2.7.13.3" evidence="3"/>
<dbReference type="CDD" id="cd06225">
    <property type="entry name" value="HAMP"/>
    <property type="match status" value="1"/>
</dbReference>
<feature type="domain" description="HAMP" evidence="13">
    <location>
        <begin position="181"/>
        <end position="234"/>
    </location>
</feature>
<evidence type="ECO:0000256" key="2">
    <source>
        <dbReference type="ARBA" id="ARBA00004236"/>
    </source>
</evidence>
<evidence type="ECO:0000256" key="3">
    <source>
        <dbReference type="ARBA" id="ARBA00012438"/>
    </source>
</evidence>
<dbReference type="SMART" id="SM00387">
    <property type="entry name" value="HATPase_c"/>
    <property type="match status" value="1"/>
</dbReference>
<proteinExistence type="predicted"/>
<evidence type="ECO:0000256" key="8">
    <source>
        <dbReference type="ARBA" id="ARBA00022989"/>
    </source>
</evidence>
<evidence type="ECO:0000313" key="15">
    <source>
        <dbReference type="Proteomes" id="UP000581206"/>
    </source>
</evidence>
<dbReference type="Gene3D" id="1.10.287.130">
    <property type="match status" value="1"/>
</dbReference>
<dbReference type="Gene3D" id="6.10.340.10">
    <property type="match status" value="1"/>
</dbReference>
<dbReference type="Proteomes" id="UP000581206">
    <property type="component" value="Unassembled WGS sequence"/>
</dbReference>
<comment type="catalytic activity">
    <reaction evidence="1">
        <text>ATP + protein L-histidine = ADP + protein N-phospho-L-histidine.</text>
        <dbReference type="EC" id="2.7.13.3"/>
    </reaction>
</comment>
<dbReference type="PRINTS" id="PR00344">
    <property type="entry name" value="BCTRLSENSOR"/>
</dbReference>
<evidence type="ECO:0000256" key="6">
    <source>
        <dbReference type="ARBA" id="ARBA00022692"/>
    </source>
</evidence>
<dbReference type="InterPro" id="IPR036097">
    <property type="entry name" value="HisK_dim/P_sf"/>
</dbReference>
<organism evidence="14 15">
    <name type="scientific">Cellulomonas denverensis</name>
    <dbReference type="NCBI Taxonomy" id="264297"/>
    <lineage>
        <taxon>Bacteria</taxon>
        <taxon>Bacillati</taxon>
        <taxon>Actinomycetota</taxon>
        <taxon>Actinomycetes</taxon>
        <taxon>Micrococcales</taxon>
        <taxon>Cellulomonadaceae</taxon>
        <taxon>Cellulomonas</taxon>
    </lineage>
</organism>
<gene>
    <name evidence="14" type="ORF">HGA03_12715</name>
</gene>
<accession>A0A7X6KWH1</accession>
<dbReference type="SUPFAM" id="SSF47384">
    <property type="entry name" value="Homodimeric domain of signal transducing histidine kinase"/>
    <property type="match status" value="1"/>
</dbReference>
<evidence type="ECO:0000259" key="12">
    <source>
        <dbReference type="PROSITE" id="PS50109"/>
    </source>
</evidence>
<evidence type="ECO:0000256" key="1">
    <source>
        <dbReference type="ARBA" id="ARBA00000085"/>
    </source>
</evidence>
<dbReference type="InterPro" id="IPR036890">
    <property type="entry name" value="HATPase_C_sf"/>
</dbReference>
<evidence type="ECO:0000256" key="4">
    <source>
        <dbReference type="ARBA" id="ARBA00022553"/>
    </source>
</evidence>
<dbReference type="GO" id="GO:0005886">
    <property type="term" value="C:plasma membrane"/>
    <property type="evidence" value="ECO:0007669"/>
    <property type="project" value="UniProtKB-SubCell"/>
</dbReference>
<evidence type="ECO:0000256" key="10">
    <source>
        <dbReference type="ARBA" id="ARBA00023136"/>
    </source>
</evidence>
<evidence type="ECO:0000313" key="14">
    <source>
        <dbReference type="EMBL" id="NKY23526.1"/>
    </source>
</evidence>
<keyword evidence="7" id="KW-0418">Kinase</keyword>
<protein>
    <recommendedName>
        <fullName evidence="3">histidine kinase</fullName>
        <ecNumber evidence="3">2.7.13.3</ecNumber>
    </recommendedName>
</protein>
<comment type="caution">
    <text evidence="14">The sequence shown here is derived from an EMBL/GenBank/DDBJ whole genome shotgun (WGS) entry which is preliminary data.</text>
</comment>
<dbReference type="PROSITE" id="PS50109">
    <property type="entry name" value="HIS_KIN"/>
    <property type="match status" value="1"/>
</dbReference>
<dbReference type="PROSITE" id="PS50885">
    <property type="entry name" value="HAMP"/>
    <property type="match status" value="1"/>
</dbReference>
<keyword evidence="5" id="KW-0808">Transferase</keyword>
<keyword evidence="4" id="KW-0597">Phosphoprotein</keyword>
<feature type="transmembrane region" description="Helical" evidence="11">
    <location>
        <begin position="155"/>
        <end position="180"/>
    </location>
</feature>
<dbReference type="InterPro" id="IPR003594">
    <property type="entry name" value="HATPase_dom"/>
</dbReference>
<evidence type="ECO:0000256" key="9">
    <source>
        <dbReference type="ARBA" id="ARBA00023012"/>
    </source>
</evidence>
<dbReference type="Pfam" id="PF02518">
    <property type="entry name" value="HATPase_c"/>
    <property type="match status" value="1"/>
</dbReference>
<dbReference type="SMART" id="SM00304">
    <property type="entry name" value="HAMP"/>
    <property type="match status" value="1"/>
</dbReference>
<dbReference type="Pfam" id="PF00672">
    <property type="entry name" value="HAMP"/>
    <property type="match status" value="1"/>
</dbReference>
<dbReference type="EMBL" id="JAAXOX010000006">
    <property type="protein sequence ID" value="NKY23526.1"/>
    <property type="molecule type" value="Genomic_DNA"/>
</dbReference>
<dbReference type="CDD" id="cd00082">
    <property type="entry name" value="HisKA"/>
    <property type="match status" value="1"/>
</dbReference>
<dbReference type="SUPFAM" id="SSF55874">
    <property type="entry name" value="ATPase domain of HSP90 chaperone/DNA topoisomerase II/histidine kinase"/>
    <property type="match status" value="1"/>
</dbReference>
<keyword evidence="9" id="KW-0902">Two-component regulatory system</keyword>
<dbReference type="InterPro" id="IPR003661">
    <property type="entry name" value="HisK_dim/P_dom"/>
</dbReference>
<dbReference type="GO" id="GO:0000155">
    <property type="term" value="F:phosphorelay sensor kinase activity"/>
    <property type="evidence" value="ECO:0007669"/>
    <property type="project" value="InterPro"/>
</dbReference>
<evidence type="ECO:0000259" key="13">
    <source>
        <dbReference type="PROSITE" id="PS50885"/>
    </source>
</evidence>
<dbReference type="SUPFAM" id="SSF158472">
    <property type="entry name" value="HAMP domain-like"/>
    <property type="match status" value="1"/>
</dbReference>
<evidence type="ECO:0000256" key="7">
    <source>
        <dbReference type="ARBA" id="ARBA00022777"/>
    </source>
</evidence>
<comment type="subcellular location">
    <subcellularLocation>
        <location evidence="2">Cell membrane</location>
    </subcellularLocation>
</comment>
<dbReference type="PANTHER" id="PTHR45436:SF5">
    <property type="entry name" value="SENSOR HISTIDINE KINASE TRCS"/>
    <property type="match status" value="1"/>
</dbReference>
<dbReference type="Pfam" id="PF00512">
    <property type="entry name" value="HisKA"/>
    <property type="match status" value="1"/>
</dbReference>
<evidence type="ECO:0000256" key="5">
    <source>
        <dbReference type="ARBA" id="ARBA00022679"/>
    </source>
</evidence>
<dbReference type="AlphaFoldDB" id="A0A7X6KWH1"/>
<evidence type="ECO:0000256" key="11">
    <source>
        <dbReference type="SAM" id="Phobius"/>
    </source>
</evidence>
<sequence>MAERRGLSVRARTTLAAAVVVGLVLVPAVLVGQWALQDSLTGGARAMAEARAQAVADQLERGGHLLTVVDLDDPEELVQVIDADGAKLGASATARGLPLLTGFVTDRVTVREPDGAEQSYVLASASMAEDAGAEQMRGGTVVVGRALTGARELEVGASVALVAAAGGLLILVAGTTWWLVGRALRPVERMREQADAISHRRLDRRLPATAGRDEVARLSRTLNAMLDRLDHAARAQRRFISDASHELRTPLTVIRQNAELVLSYPDRVDAADLARGTVAETERMQDLVDGLLVLSRSDEQRLRPAAGQVDLDDLLLGEGRRVRAAGRLRVNTSGVTAVRVRGDRSLLGRVVRNLVDNAARHAASTVALRCGTGSGWAVIDVDDDGAGVPVADRERVFARFVRLDESRARDAGGSGLGLAIVREVVQAHGGHVRVLDSPTGGARLRVWLPPA</sequence>
<keyword evidence="8 11" id="KW-1133">Transmembrane helix</keyword>
<dbReference type="RefSeq" id="WP_168630654.1">
    <property type="nucleotide sequence ID" value="NZ_BONL01000006.1"/>
</dbReference>
<dbReference type="InterPro" id="IPR003660">
    <property type="entry name" value="HAMP_dom"/>
</dbReference>
<keyword evidence="6 11" id="KW-0812">Transmembrane</keyword>
<dbReference type="InterPro" id="IPR050428">
    <property type="entry name" value="TCS_sensor_his_kinase"/>
</dbReference>
<dbReference type="Gene3D" id="3.30.565.10">
    <property type="entry name" value="Histidine kinase-like ATPase, C-terminal domain"/>
    <property type="match status" value="1"/>
</dbReference>
<feature type="domain" description="Histidine kinase" evidence="12">
    <location>
        <begin position="242"/>
        <end position="451"/>
    </location>
</feature>
<reference evidence="14 15" key="1">
    <citation type="submission" date="2020-04" db="EMBL/GenBank/DDBJ databases">
        <title>MicrobeNet Type strains.</title>
        <authorList>
            <person name="Nicholson A.C."/>
        </authorList>
    </citation>
    <scope>NUCLEOTIDE SEQUENCE [LARGE SCALE GENOMIC DNA]</scope>
    <source>
        <strain evidence="14 15">ATCC BAA-788</strain>
    </source>
</reference>
<dbReference type="InterPro" id="IPR005467">
    <property type="entry name" value="His_kinase_dom"/>
</dbReference>
<keyword evidence="15" id="KW-1185">Reference proteome</keyword>
<keyword evidence="10 11" id="KW-0472">Membrane</keyword>
<dbReference type="InterPro" id="IPR004358">
    <property type="entry name" value="Sig_transdc_His_kin-like_C"/>
</dbReference>
<dbReference type="SMART" id="SM00388">
    <property type="entry name" value="HisKA"/>
    <property type="match status" value="1"/>
</dbReference>
<dbReference type="PANTHER" id="PTHR45436">
    <property type="entry name" value="SENSOR HISTIDINE KINASE YKOH"/>
    <property type="match status" value="1"/>
</dbReference>
<feature type="transmembrane region" description="Helical" evidence="11">
    <location>
        <begin position="12"/>
        <end position="36"/>
    </location>
</feature>
<name>A0A7X6KWH1_9CELL</name>